<dbReference type="InterPro" id="IPR014743">
    <property type="entry name" value="Cl-channel_core"/>
</dbReference>
<proteinExistence type="predicted"/>
<feature type="transmembrane region" description="Helical" evidence="10">
    <location>
        <begin position="374"/>
        <end position="398"/>
    </location>
</feature>
<accession>A0AA41W5B4</accession>
<comment type="caution">
    <text evidence="11">The sequence shown here is derived from an EMBL/GenBank/DDBJ whole genome shotgun (WGS) entry which is preliminary data.</text>
</comment>
<evidence type="ECO:0000256" key="4">
    <source>
        <dbReference type="ARBA" id="ARBA00022989"/>
    </source>
</evidence>
<dbReference type="AlphaFoldDB" id="A0AA41W5B4"/>
<organism evidence="11 12">
    <name type="scientific">Echinimonas agarilytica</name>
    <dbReference type="NCBI Taxonomy" id="1215918"/>
    <lineage>
        <taxon>Bacteria</taxon>
        <taxon>Pseudomonadati</taxon>
        <taxon>Pseudomonadota</taxon>
        <taxon>Gammaproteobacteria</taxon>
        <taxon>Alteromonadales</taxon>
        <taxon>Echinimonadaceae</taxon>
        <taxon>Echinimonas</taxon>
    </lineage>
</organism>
<keyword evidence="3 10" id="KW-0812">Transmembrane</keyword>
<dbReference type="PANTHER" id="PTHR43427:SF6">
    <property type="entry name" value="CHLORIDE CHANNEL PROTEIN CLC-E"/>
    <property type="match status" value="1"/>
</dbReference>
<feature type="transmembrane region" description="Helical" evidence="10">
    <location>
        <begin position="349"/>
        <end position="368"/>
    </location>
</feature>
<keyword evidence="12" id="KW-1185">Reference proteome</keyword>
<keyword evidence="6 10" id="KW-0472">Membrane</keyword>
<feature type="transmembrane region" description="Helical" evidence="10">
    <location>
        <begin position="410"/>
        <end position="429"/>
    </location>
</feature>
<comment type="subcellular location">
    <subcellularLocation>
        <location evidence="1">Membrane</location>
        <topology evidence="1">Multi-pass membrane protein</topology>
    </subcellularLocation>
</comment>
<dbReference type="SUPFAM" id="SSF81340">
    <property type="entry name" value="Clc chloride channel"/>
    <property type="match status" value="1"/>
</dbReference>
<keyword evidence="5" id="KW-0406">Ion transport</keyword>
<evidence type="ECO:0000256" key="10">
    <source>
        <dbReference type="SAM" id="Phobius"/>
    </source>
</evidence>
<feature type="transmembrane region" description="Helical" evidence="10">
    <location>
        <begin position="162"/>
        <end position="186"/>
    </location>
</feature>
<feature type="transmembrane region" description="Helical" evidence="10">
    <location>
        <begin position="246"/>
        <end position="268"/>
    </location>
</feature>
<dbReference type="PRINTS" id="PR00762">
    <property type="entry name" value="CLCHANNEL"/>
</dbReference>
<evidence type="ECO:0000256" key="6">
    <source>
        <dbReference type="ARBA" id="ARBA00023136"/>
    </source>
</evidence>
<keyword evidence="9" id="KW-0407">Ion channel</keyword>
<feature type="transmembrane region" description="Helical" evidence="10">
    <location>
        <begin position="198"/>
        <end position="218"/>
    </location>
</feature>
<dbReference type="Proteomes" id="UP001165393">
    <property type="component" value="Unassembled WGS sequence"/>
</dbReference>
<dbReference type="GO" id="GO:0005254">
    <property type="term" value="F:chloride channel activity"/>
    <property type="evidence" value="ECO:0007669"/>
    <property type="project" value="UniProtKB-KW"/>
</dbReference>
<evidence type="ECO:0000256" key="1">
    <source>
        <dbReference type="ARBA" id="ARBA00004141"/>
    </source>
</evidence>
<reference evidence="11 12" key="1">
    <citation type="journal article" date="2013" name="Antonie Van Leeuwenhoek">
        <title>Echinimonas agarilytica gen. nov., sp. nov., a new gammaproteobacterium isolated from the sea urchin Strongylocentrotus intermedius.</title>
        <authorList>
            <person name="Nedashkovskaya O.I."/>
            <person name="Stenkova A.M."/>
            <person name="Zhukova N.V."/>
            <person name="Van Trappen S."/>
            <person name="Lee J.S."/>
            <person name="Kim S.B."/>
        </authorList>
    </citation>
    <scope>NUCLEOTIDE SEQUENCE [LARGE SCALE GENOMIC DNA]</scope>
    <source>
        <strain evidence="11 12">KMM 6351</strain>
    </source>
</reference>
<keyword evidence="8" id="KW-0868">Chloride</keyword>
<dbReference type="RefSeq" id="WP_251260004.1">
    <property type="nucleotide sequence ID" value="NZ_JAMQGP010000001.1"/>
</dbReference>
<keyword evidence="4 10" id="KW-1133">Transmembrane helix</keyword>
<feature type="transmembrane region" description="Helical" evidence="10">
    <location>
        <begin position="27"/>
        <end position="54"/>
    </location>
</feature>
<dbReference type="PANTHER" id="PTHR43427">
    <property type="entry name" value="CHLORIDE CHANNEL PROTEIN CLC-E"/>
    <property type="match status" value="1"/>
</dbReference>
<name>A0AA41W5B4_9GAMM</name>
<evidence type="ECO:0000313" key="11">
    <source>
        <dbReference type="EMBL" id="MCM2678643.1"/>
    </source>
</evidence>
<evidence type="ECO:0000256" key="2">
    <source>
        <dbReference type="ARBA" id="ARBA00022448"/>
    </source>
</evidence>
<keyword evidence="7" id="KW-0869">Chloride channel</keyword>
<feature type="transmembrane region" description="Helical" evidence="10">
    <location>
        <begin position="115"/>
        <end position="133"/>
    </location>
</feature>
<gene>
    <name evidence="11" type="ORF">NAF29_03025</name>
</gene>
<dbReference type="GO" id="GO:0034707">
    <property type="term" value="C:chloride channel complex"/>
    <property type="evidence" value="ECO:0007669"/>
    <property type="project" value="UniProtKB-KW"/>
</dbReference>
<evidence type="ECO:0000256" key="8">
    <source>
        <dbReference type="ARBA" id="ARBA00023214"/>
    </source>
</evidence>
<evidence type="ECO:0000256" key="9">
    <source>
        <dbReference type="ARBA" id="ARBA00023303"/>
    </source>
</evidence>
<sequence length="561" mass="61358">MTFNFWINMNNLLYRLRRRLAIPRASWQMAVLGLLGGLAASVLIVSFLLFIQFLKDLFSQLIVEFPFLTHNTPLLGAVIILLIATSLGLKYYRLGIPFVIYRIRSHNGSMPLKNTINQFIGAGISVASGFVVGREGPAVHLGAAGSGWVGHWFRLPNNAIRVLSASGIAAGIAATFNTPLAAVIFVMEVVLKEYKMHMAVPVLLAATCGAIVHGFAFGDGHDISSAMFGQEAQFMLNSLPAISWKLAGSLLSLGITLGLLSVIFGFALNRVTTLSYHISLRWRLLLAGSITCLLTWWMPDLGITEMEAITMQLDGKLAASTIAALFFAKMVATTVALGLGIPGGIIGPLYTLGALAAGCFLAVMSNYFQWDPALTPLFLIIGMGSMMAASLHAPMASMIAIMEVTNSPSVMVPAMLVMIPAQLVVSQVFNMPSMFVQQMKMQGMSYAQSPVVMNLQKTGALAMMETNYQWLDEVKDLHQSKGHLLAREEGEEHDRLFFIDPSNGERWRMEGIDQQSSLAVAYQRLRRARKGAVYVYGDSREQLLGIISWQLLAQYLHEEVS</sequence>
<dbReference type="InterPro" id="IPR050368">
    <property type="entry name" value="ClC-type_chloride_channel"/>
</dbReference>
<dbReference type="InterPro" id="IPR001807">
    <property type="entry name" value="ClC"/>
</dbReference>
<evidence type="ECO:0000313" key="12">
    <source>
        <dbReference type="Proteomes" id="UP001165393"/>
    </source>
</evidence>
<dbReference type="Pfam" id="PF00654">
    <property type="entry name" value="Voltage_CLC"/>
    <property type="match status" value="1"/>
</dbReference>
<dbReference type="CDD" id="cd00400">
    <property type="entry name" value="Voltage_gated_ClC"/>
    <property type="match status" value="1"/>
</dbReference>
<dbReference type="EMBL" id="JAMQGP010000001">
    <property type="protein sequence ID" value="MCM2678643.1"/>
    <property type="molecule type" value="Genomic_DNA"/>
</dbReference>
<feature type="transmembrane region" description="Helical" evidence="10">
    <location>
        <begin position="280"/>
        <end position="297"/>
    </location>
</feature>
<evidence type="ECO:0000256" key="3">
    <source>
        <dbReference type="ARBA" id="ARBA00022692"/>
    </source>
</evidence>
<evidence type="ECO:0000256" key="7">
    <source>
        <dbReference type="ARBA" id="ARBA00023173"/>
    </source>
</evidence>
<protein>
    <submittedName>
        <fullName evidence="11">Chloride channel protein</fullName>
    </submittedName>
</protein>
<feature type="transmembrane region" description="Helical" evidence="10">
    <location>
        <begin position="74"/>
        <end position="94"/>
    </location>
</feature>
<evidence type="ECO:0000256" key="5">
    <source>
        <dbReference type="ARBA" id="ARBA00023065"/>
    </source>
</evidence>
<feature type="transmembrane region" description="Helical" evidence="10">
    <location>
        <begin position="317"/>
        <end position="337"/>
    </location>
</feature>
<keyword evidence="2" id="KW-0813">Transport</keyword>
<dbReference type="Gene3D" id="1.10.3080.10">
    <property type="entry name" value="Clc chloride channel"/>
    <property type="match status" value="1"/>
</dbReference>